<comment type="caution">
    <text evidence="6">The sequence shown here is derived from an EMBL/GenBank/DDBJ whole genome shotgun (WGS) entry which is preliminary data.</text>
</comment>
<dbReference type="Pfam" id="PF07011">
    <property type="entry name" value="Elf4"/>
    <property type="match status" value="1"/>
</dbReference>
<keyword evidence="4" id="KW-0539">Nucleus</keyword>
<evidence type="ECO:0000313" key="7">
    <source>
        <dbReference type="Proteomes" id="UP000737018"/>
    </source>
</evidence>
<dbReference type="GO" id="GO:0005634">
    <property type="term" value="C:nucleus"/>
    <property type="evidence" value="ECO:0007669"/>
    <property type="project" value="UniProtKB-SubCell"/>
</dbReference>
<dbReference type="Proteomes" id="UP000737018">
    <property type="component" value="Unassembled WGS sequence"/>
</dbReference>
<feature type="domain" description="Protein EARLY FLOWERING 4" evidence="5">
    <location>
        <begin position="45"/>
        <end position="124"/>
    </location>
</feature>
<dbReference type="OrthoDB" id="1895690at2759"/>
<reference evidence="6" key="1">
    <citation type="submission" date="2020-03" db="EMBL/GenBank/DDBJ databases">
        <title>Castanea mollissima Vanexum genome sequencing.</title>
        <authorList>
            <person name="Staton M."/>
        </authorList>
    </citation>
    <scope>NUCLEOTIDE SEQUENCE</scope>
    <source>
        <tissue evidence="6">Leaf</tissue>
    </source>
</reference>
<evidence type="ECO:0000256" key="3">
    <source>
        <dbReference type="ARBA" id="ARBA00023108"/>
    </source>
</evidence>
<dbReference type="EMBL" id="JRKL02000715">
    <property type="protein sequence ID" value="KAF3968877.1"/>
    <property type="molecule type" value="Genomic_DNA"/>
</dbReference>
<evidence type="ECO:0000256" key="1">
    <source>
        <dbReference type="ARBA" id="ARBA00004123"/>
    </source>
</evidence>
<organism evidence="6 7">
    <name type="scientific">Castanea mollissima</name>
    <name type="common">Chinese chestnut</name>
    <dbReference type="NCBI Taxonomy" id="60419"/>
    <lineage>
        <taxon>Eukaryota</taxon>
        <taxon>Viridiplantae</taxon>
        <taxon>Streptophyta</taxon>
        <taxon>Embryophyta</taxon>
        <taxon>Tracheophyta</taxon>
        <taxon>Spermatophyta</taxon>
        <taxon>Magnoliopsida</taxon>
        <taxon>eudicotyledons</taxon>
        <taxon>Gunneridae</taxon>
        <taxon>Pentapetalae</taxon>
        <taxon>rosids</taxon>
        <taxon>fabids</taxon>
        <taxon>Fagales</taxon>
        <taxon>Fagaceae</taxon>
        <taxon>Castanea</taxon>
    </lineage>
</organism>
<dbReference type="AlphaFoldDB" id="A0A8J4VSV9"/>
<dbReference type="InterPro" id="IPR040462">
    <property type="entry name" value="EARLY_FLOWERING_4"/>
</dbReference>
<keyword evidence="3" id="KW-0090">Biological rhythms</keyword>
<evidence type="ECO:0000256" key="2">
    <source>
        <dbReference type="ARBA" id="ARBA00009514"/>
    </source>
</evidence>
<dbReference type="GO" id="GO:0048511">
    <property type="term" value="P:rhythmic process"/>
    <property type="evidence" value="ECO:0007669"/>
    <property type="project" value="UniProtKB-KW"/>
</dbReference>
<protein>
    <recommendedName>
        <fullName evidence="5">Protein EARLY FLOWERING 4 domain-containing protein</fullName>
    </recommendedName>
</protein>
<dbReference type="GO" id="GO:0042753">
    <property type="term" value="P:positive regulation of circadian rhythm"/>
    <property type="evidence" value="ECO:0007669"/>
    <property type="project" value="InterPro"/>
</dbReference>
<dbReference type="GO" id="GO:0009649">
    <property type="term" value="P:entrainment of circadian clock"/>
    <property type="evidence" value="ECO:0007669"/>
    <property type="project" value="TreeGrafter"/>
</dbReference>
<keyword evidence="7" id="KW-1185">Reference proteome</keyword>
<comment type="subcellular location">
    <subcellularLocation>
        <location evidence="1">Nucleus</location>
    </subcellularLocation>
</comment>
<gene>
    <name evidence="6" type="ORF">CMV_007286</name>
</gene>
<dbReference type="PANTHER" id="PTHR33469">
    <property type="entry name" value="PROTEIN ELF4-LIKE 4"/>
    <property type="match status" value="1"/>
</dbReference>
<comment type="similarity">
    <text evidence="2">Belongs to the EARLY FLOWERING 4 family.</text>
</comment>
<dbReference type="InterPro" id="IPR009741">
    <property type="entry name" value="EARLY_FLOWERING_4_dom"/>
</dbReference>
<dbReference type="PANTHER" id="PTHR33469:SF5">
    <property type="entry name" value="PROTEIN EARLY FLOWERING 4"/>
    <property type="match status" value="1"/>
</dbReference>
<evidence type="ECO:0000313" key="6">
    <source>
        <dbReference type="EMBL" id="KAF3968877.1"/>
    </source>
</evidence>
<evidence type="ECO:0000259" key="5">
    <source>
        <dbReference type="Pfam" id="PF07011"/>
    </source>
</evidence>
<accession>A0A8J4VSV9</accession>
<name>A0A8J4VSV9_9ROSI</name>
<evidence type="ECO:0000256" key="4">
    <source>
        <dbReference type="ARBA" id="ARBA00023242"/>
    </source>
</evidence>
<proteinExistence type="inferred from homology"/>
<sequence length="139" mass="15839">MTTPESESLVESIMFMDHHTTITKPQTLSTKNRLNDSDDDEVEEECDVEVWEMLSKSFIQVQSVLDQNRVLINQVNENHQSKIADNLAKNVALIREINTNISKVLSIYSDLSLNFSTIVHQRRAAMINCKRSVDDKAST</sequence>